<reference evidence="3" key="1">
    <citation type="submission" date="2018-05" db="EMBL/GenBank/DDBJ databases">
        <authorList>
            <person name="Lanie J.A."/>
            <person name="Ng W.-L."/>
            <person name="Kazmierczak K.M."/>
            <person name="Andrzejewski T.M."/>
            <person name="Davidsen T.M."/>
            <person name="Wayne K.J."/>
            <person name="Tettelin H."/>
            <person name="Glass J.I."/>
            <person name="Rusch D."/>
            <person name="Podicherti R."/>
            <person name="Tsui H.-C.T."/>
            <person name="Winkler M.E."/>
        </authorList>
    </citation>
    <scope>NUCLEOTIDE SEQUENCE</scope>
</reference>
<feature type="region of interest" description="Disordered" evidence="1">
    <location>
        <begin position="26"/>
        <end position="54"/>
    </location>
</feature>
<dbReference type="AlphaFoldDB" id="A0A381VPQ4"/>
<dbReference type="PANTHER" id="PTHR11895:SF73">
    <property type="entry name" value="AMIDASE FAMILY PROTEIN"/>
    <property type="match status" value="1"/>
</dbReference>
<protein>
    <recommendedName>
        <fullName evidence="2">Amidase domain-containing protein</fullName>
    </recommendedName>
</protein>
<sequence>MDRKRRDFLSMAAASLGTAAALREVSAQDNLSEESTDQRPQGRTTLELGPVNDPSITTNTIAEAEKLAAVKFTQAERQMMLETLGTQLERFKERQTYTLPNNLATATRFDPRLPGTTTKEQNNRVTGSVPTSQLLPSNDRDIAFSSITELAEWIRTGQISSSRLTEIYIERLRRLGPELECVVTMTENLAREQAAQADQEISAGNYLGPLHGIPWGAKDLLATEQILTTWGAGPYRNQILSENAKCVELLHNSGAVLVAKLTLGALAFGDVWYGGKTRNPWNTDEGSSGSSAGPAAATAAGLVGFSIGSETLGSIVSPSMRCGPCGLRPTYGRVSRAGAMALAWSLDKLGPICRTVEDTGHVLAAINGYDPADAGSIDMPFEFDANANIEGLKVGYIPALFENDNTNDVERSALQATRSLGIDLVEIALPSEPFSALITILEVEAAAAFEELTLTDQDEELIAQGPSNWPNRMRQWRFTPAIELIQAERIRLQVMESMHKIYDQVDVILAPSFSPLLLITNMTGHPSLTLRAGFIQSKARGSASGDVPADRISDNRTDIEHRVPHGITLCGRLFEEGRLLNLGTALENFFGVWRERPPVG</sequence>
<proteinExistence type="predicted"/>
<evidence type="ECO:0000256" key="1">
    <source>
        <dbReference type="SAM" id="MobiDB-lite"/>
    </source>
</evidence>
<dbReference type="Gene3D" id="3.90.1300.10">
    <property type="entry name" value="Amidase signature (AS) domain"/>
    <property type="match status" value="1"/>
</dbReference>
<feature type="domain" description="Amidase" evidence="2">
    <location>
        <begin position="164"/>
        <end position="580"/>
    </location>
</feature>
<dbReference type="EMBL" id="UINC01009425">
    <property type="protein sequence ID" value="SVA42280.1"/>
    <property type="molecule type" value="Genomic_DNA"/>
</dbReference>
<dbReference type="InterPro" id="IPR006311">
    <property type="entry name" value="TAT_signal"/>
</dbReference>
<accession>A0A381VPQ4</accession>
<dbReference type="InterPro" id="IPR000120">
    <property type="entry name" value="Amidase"/>
</dbReference>
<dbReference type="PROSITE" id="PS51318">
    <property type="entry name" value="TAT"/>
    <property type="match status" value="1"/>
</dbReference>
<dbReference type="InterPro" id="IPR036928">
    <property type="entry name" value="AS_sf"/>
</dbReference>
<dbReference type="GO" id="GO:0050567">
    <property type="term" value="F:glutaminyl-tRNA synthase (glutamine-hydrolyzing) activity"/>
    <property type="evidence" value="ECO:0007669"/>
    <property type="project" value="TreeGrafter"/>
</dbReference>
<evidence type="ECO:0000313" key="3">
    <source>
        <dbReference type="EMBL" id="SVA42280.1"/>
    </source>
</evidence>
<dbReference type="PANTHER" id="PTHR11895">
    <property type="entry name" value="TRANSAMIDASE"/>
    <property type="match status" value="1"/>
</dbReference>
<organism evidence="3">
    <name type="scientific">marine metagenome</name>
    <dbReference type="NCBI Taxonomy" id="408172"/>
    <lineage>
        <taxon>unclassified sequences</taxon>
        <taxon>metagenomes</taxon>
        <taxon>ecological metagenomes</taxon>
    </lineage>
</organism>
<dbReference type="Pfam" id="PF01425">
    <property type="entry name" value="Amidase"/>
    <property type="match status" value="1"/>
</dbReference>
<name>A0A381VPQ4_9ZZZZ</name>
<feature type="compositionally biased region" description="Polar residues" evidence="1">
    <location>
        <begin position="115"/>
        <end position="133"/>
    </location>
</feature>
<feature type="region of interest" description="Disordered" evidence="1">
    <location>
        <begin position="107"/>
        <end position="133"/>
    </location>
</feature>
<evidence type="ECO:0000259" key="2">
    <source>
        <dbReference type="Pfam" id="PF01425"/>
    </source>
</evidence>
<gene>
    <name evidence="3" type="ORF">METZ01_LOCUS95134</name>
</gene>
<dbReference type="SUPFAM" id="SSF75304">
    <property type="entry name" value="Amidase signature (AS) enzymes"/>
    <property type="match status" value="1"/>
</dbReference>
<dbReference type="InterPro" id="IPR023631">
    <property type="entry name" value="Amidase_dom"/>
</dbReference>